<evidence type="ECO:0000313" key="3">
    <source>
        <dbReference type="Proteomes" id="UP000283492"/>
    </source>
</evidence>
<name>A0A3R6AGR1_9FIRM</name>
<dbReference type="InterPro" id="IPR029044">
    <property type="entry name" value="Nucleotide-diphossugar_trans"/>
</dbReference>
<dbReference type="PANTHER" id="PTHR22916:SF3">
    <property type="entry name" value="UDP-GLCNAC:BETAGAL BETA-1,3-N-ACETYLGLUCOSAMINYLTRANSFERASE-LIKE PROTEIN 1"/>
    <property type="match status" value="1"/>
</dbReference>
<dbReference type="Proteomes" id="UP000283492">
    <property type="component" value="Unassembled WGS sequence"/>
</dbReference>
<dbReference type="SUPFAM" id="SSF53448">
    <property type="entry name" value="Nucleotide-diphospho-sugar transferases"/>
    <property type="match status" value="1"/>
</dbReference>
<dbReference type="InterPro" id="IPR001173">
    <property type="entry name" value="Glyco_trans_2-like"/>
</dbReference>
<proteinExistence type="predicted"/>
<organism evidence="2 3">
    <name type="scientific">Roseburia inulinivorans</name>
    <dbReference type="NCBI Taxonomy" id="360807"/>
    <lineage>
        <taxon>Bacteria</taxon>
        <taxon>Bacillati</taxon>
        <taxon>Bacillota</taxon>
        <taxon>Clostridia</taxon>
        <taxon>Lachnospirales</taxon>
        <taxon>Lachnospiraceae</taxon>
        <taxon>Roseburia</taxon>
    </lineage>
</organism>
<dbReference type="PANTHER" id="PTHR22916">
    <property type="entry name" value="GLYCOSYLTRANSFERASE"/>
    <property type="match status" value="1"/>
</dbReference>
<dbReference type="EMBL" id="QSFX01000002">
    <property type="protein sequence ID" value="RHA91299.1"/>
    <property type="molecule type" value="Genomic_DNA"/>
</dbReference>
<evidence type="ECO:0000259" key="1">
    <source>
        <dbReference type="Pfam" id="PF00535"/>
    </source>
</evidence>
<dbReference type="AlphaFoldDB" id="A0A3R6AGR1"/>
<dbReference type="RefSeq" id="WP_118579560.1">
    <property type="nucleotide sequence ID" value="NZ_CABJFX010000002.1"/>
</dbReference>
<dbReference type="Gene3D" id="3.90.550.10">
    <property type="entry name" value="Spore Coat Polysaccharide Biosynthesis Protein SpsA, Chain A"/>
    <property type="match status" value="1"/>
</dbReference>
<keyword evidence="2" id="KW-0808">Transferase</keyword>
<dbReference type="Pfam" id="PF00535">
    <property type="entry name" value="Glycos_transf_2"/>
    <property type="match status" value="1"/>
</dbReference>
<feature type="domain" description="Glycosyltransferase 2-like" evidence="1">
    <location>
        <begin position="1"/>
        <end position="93"/>
    </location>
</feature>
<evidence type="ECO:0000313" key="2">
    <source>
        <dbReference type="EMBL" id="RHA91299.1"/>
    </source>
</evidence>
<dbReference type="GO" id="GO:0016758">
    <property type="term" value="F:hexosyltransferase activity"/>
    <property type="evidence" value="ECO:0007669"/>
    <property type="project" value="UniProtKB-ARBA"/>
</dbReference>
<protein>
    <submittedName>
        <fullName evidence="2">Glycosyltransferase</fullName>
    </submittedName>
</protein>
<sequence>MSTYNGENYMKEQIESILNQRGNFELDLWVRDDGSTDATKKILMQYEIEKKLHWYEGRNLKPALSFMDLIKHCENYDYYAFADQDDYWMPDKLWTGIMQIKDIKTPSLYCSNAELVDDNLKSLGRDVYKCDPKTDIYTLACSGGLLGCTMIFNCALAQMIQNYSMPERLVMHDFYIALVCVAVKGSIRYDEDSYMLYRQHENNVVGVSYGFLNKITSRCRDIVTREKNGIDSQAEQILKIYGSRIGKDEKRWLEKISGYRRNLFTRLGLAASFKTRYMNKNMAVKLRMAILLGNR</sequence>
<comment type="caution">
    <text evidence="2">The sequence shown here is derived from an EMBL/GenBank/DDBJ whole genome shotgun (WGS) entry which is preliminary data.</text>
</comment>
<gene>
    <name evidence="2" type="ORF">DW914_02780</name>
</gene>
<accession>A0A3R6AGR1</accession>
<reference evidence="2 3" key="1">
    <citation type="submission" date="2018-08" db="EMBL/GenBank/DDBJ databases">
        <title>A genome reference for cultivated species of the human gut microbiota.</title>
        <authorList>
            <person name="Zou Y."/>
            <person name="Xue W."/>
            <person name="Luo G."/>
        </authorList>
    </citation>
    <scope>NUCLEOTIDE SEQUENCE [LARGE SCALE GENOMIC DNA]</scope>
    <source>
        <strain evidence="2 3">AM42-1AC</strain>
    </source>
</reference>